<proteinExistence type="predicted"/>
<sequence length="575" mass="65863">MYVFGKGLGRKARGNRVWFGSRRLQNESPQGSWACPGPGCMWVFKTQEGVDLATNSFVVEHLRLAHRIKNPEEYVRVACAKRERACPEVVLLDDLDPSPDIPMPGSDDVAAAIDEWEEESEDEGEEGSMWGEDPLAGESEYEWKHISYSQARFLFVVSQIGLSDSKATELLNMLQDPEFSVEDLLRGGRQGMGETRQAVCTLRRKFQMEYQKMVNEGRITKIPSFHSETFESPNLIDRKTKKLREFTLFYRKPLDVLQHLITRVCRRWPKGYQAIKTRPEEVYQAKVDPRSGVALNEQERVYGPHANTGDFFFDAFNTLIPPTVAREEPDRGILPVIFNRDGMAKKRLTPMYLSTTSFDLNLKQSELGKVCFGFWPSTKLPEEEDTPEAQQALKELHSQMMGFLFSDLAKAETDGHVFSFLLPEGESGGESLRQAGAVTLKKRDVTLHTPLQVLSADEPETNKCMQQFDKTTCALPCRLCQVISEDLHFFPSQRWEPKDREWYRARFDEMNEQWRRSQSRDSRTTLKGDFEYEWEEEVQLAQGCTGLRRAAELAADIVALVQYSVEVKLVQYSTV</sequence>
<dbReference type="VEuPathDB" id="CryptoDB:Cvel_2256"/>
<accession>A0A0G4IC79</accession>
<dbReference type="Pfam" id="PF18759">
    <property type="entry name" value="Plavaka"/>
    <property type="match status" value="1"/>
</dbReference>
<evidence type="ECO:0000313" key="1">
    <source>
        <dbReference type="EMBL" id="CEM54810.1"/>
    </source>
</evidence>
<dbReference type="InterPro" id="IPR041078">
    <property type="entry name" value="Plavaka"/>
</dbReference>
<gene>
    <name evidence="1" type="ORF">Cvel_2256</name>
</gene>
<dbReference type="EMBL" id="CDMZ01005820">
    <property type="protein sequence ID" value="CEM54810.1"/>
    <property type="molecule type" value="Genomic_DNA"/>
</dbReference>
<dbReference type="AlphaFoldDB" id="A0A0G4IC79"/>
<reference evidence="1" key="1">
    <citation type="submission" date="2014-11" db="EMBL/GenBank/DDBJ databases">
        <authorList>
            <person name="Otto D Thomas"/>
            <person name="Naeem Raeece"/>
        </authorList>
    </citation>
    <scope>NUCLEOTIDE SEQUENCE</scope>
</reference>
<organism evidence="1">
    <name type="scientific">Chromera velia CCMP2878</name>
    <dbReference type="NCBI Taxonomy" id="1169474"/>
    <lineage>
        <taxon>Eukaryota</taxon>
        <taxon>Sar</taxon>
        <taxon>Alveolata</taxon>
        <taxon>Colpodellida</taxon>
        <taxon>Chromeraceae</taxon>
        <taxon>Chromera</taxon>
    </lineage>
</organism>
<name>A0A0G4IC79_9ALVE</name>
<protein>
    <submittedName>
        <fullName evidence="1">Uncharacterized protein</fullName>
    </submittedName>
</protein>